<evidence type="ECO:0000313" key="2">
    <source>
        <dbReference type="Proteomes" id="UP001163046"/>
    </source>
</evidence>
<evidence type="ECO:0000313" key="1">
    <source>
        <dbReference type="EMBL" id="KAJ7370409.1"/>
    </source>
</evidence>
<dbReference type="EMBL" id="MU826865">
    <property type="protein sequence ID" value="KAJ7370409.1"/>
    <property type="molecule type" value="Genomic_DNA"/>
</dbReference>
<reference evidence="1" key="1">
    <citation type="submission" date="2023-01" db="EMBL/GenBank/DDBJ databases">
        <title>Genome assembly of the deep-sea coral Lophelia pertusa.</title>
        <authorList>
            <person name="Herrera S."/>
            <person name="Cordes E."/>
        </authorList>
    </citation>
    <scope>NUCLEOTIDE SEQUENCE</scope>
    <source>
        <strain evidence="1">USNM1676648</strain>
        <tissue evidence="1">Polyp</tissue>
    </source>
</reference>
<protein>
    <submittedName>
        <fullName evidence="1">Uncharacterized protein</fullName>
    </submittedName>
</protein>
<dbReference type="Proteomes" id="UP001163046">
    <property type="component" value="Unassembled WGS sequence"/>
</dbReference>
<proteinExistence type="predicted"/>
<dbReference type="OrthoDB" id="5978657at2759"/>
<comment type="caution">
    <text evidence="1">The sequence shown here is derived from an EMBL/GenBank/DDBJ whole genome shotgun (WGS) entry which is preliminary data.</text>
</comment>
<dbReference type="AlphaFoldDB" id="A0A9X0CR45"/>
<organism evidence="1 2">
    <name type="scientific">Desmophyllum pertusum</name>
    <dbReference type="NCBI Taxonomy" id="174260"/>
    <lineage>
        <taxon>Eukaryota</taxon>
        <taxon>Metazoa</taxon>
        <taxon>Cnidaria</taxon>
        <taxon>Anthozoa</taxon>
        <taxon>Hexacorallia</taxon>
        <taxon>Scleractinia</taxon>
        <taxon>Caryophylliina</taxon>
        <taxon>Caryophylliidae</taxon>
        <taxon>Desmophyllum</taxon>
    </lineage>
</organism>
<accession>A0A9X0CR45</accession>
<keyword evidence="2" id="KW-1185">Reference proteome</keyword>
<sequence length="242" mass="25748">MCATDKDSLGSTHCATAVGKYSDVDKGGNIGTLFFRGCIDCANKKEACFALGGWLKEDQHKTLLECEIECCTSDNCNNQTTPTLTKDAITVFTPNVSGPAQCNECFGSNATSCNKNQKNETCATDRDSLGTTHCGSAKGTSRENDGNVTSDFFIRGCINCADKKAACAAIGGLLVNDERIRVLECEIECCTDSNCNIHDQSLEPIGGPTTKPTVSAGREVHYVLFSGVLASVLAFGNILYHL</sequence>
<name>A0A9X0CR45_9CNID</name>
<gene>
    <name evidence="1" type="ORF">OS493_032299</name>
</gene>